<dbReference type="PANTHER" id="PTHR11817">
    <property type="entry name" value="PYRUVATE KINASE"/>
    <property type="match status" value="1"/>
</dbReference>
<keyword evidence="7" id="KW-0479">Metal-binding</keyword>
<evidence type="ECO:0000256" key="15">
    <source>
        <dbReference type="RuleBase" id="RU000504"/>
    </source>
</evidence>
<dbReference type="SUPFAM" id="SSF51621">
    <property type="entry name" value="Phosphoenolpyruvate/pyruvate domain"/>
    <property type="match status" value="1"/>
</dbReference>
<dbReference type="InterPro" id="IPR040442">
    <property type="entry name" value="Pyrv_kinase-like_dom_sf"/>
</dbReference>
<sequence length="465" mass="50417">MKRTKIVCTIGPASNKESVLTSMLKAGMDVARLNFSHGSHAGHAKLLRLVRKTAKKLNKPVAVIGDLQGPKIRLGVLPEAGVSIPTGSSVVFSTSASAYKDGIIPVTYANLHKDVKTGHRILIDDGLLEAEVTSVVGKNIHAKMKNGGVVTSHKGMNFPDSMLNVSSLTEKDRDDVKFGVQQEVDWMALSFVTSADDVKLLRRLIKAAAKPGQVLPRIIVKIEKHEAIEHFDEILNATDAVMVARGDLGVEIPAEEVPVRQKEMIEKCREAGKPVVVATQMLDSMIRNPRPTRAEVSDVANAVFDHTDGVMLSGESASGKYPLAAVKMMAQIVKEAEGSKFDDVPLALEPPSDQAASIAHAIKLLAMQGSIDGVLVSQELAPWSETVLRSHPEIPLFLAVPNKQLEQQTALRWSAMPFVLKNANEKTFVKRALLELKKKKWTKKGMKLAVVMGGTHGEGFDHVVV</sequence>
<evidence type="ECO:0000256" key="8">
    <source>
        <dbReference type="ARBA" id="ARBA00022741"/>
    </source>
</evidence>
<keyword evidence="6 15" id="KW-0808">Transferase</keyword>
<dbReference type="PRINTS" id="PR01050">
    <property type="entry name" value="PYRUVTKNASE"/>
</dbReference>
<dbReference type="FunFam" id="2.40.33.10:FF:000001">
    <property type="entry name" value="Pyruvate kinase"/>
    <property type="match status" value="1"/>
</dbReference>
<dbReference type="InterPro" id="IPR015793">
    <property type="entry name" value="Pyrv_Knase_brl"/>
</dbReference>
<comment type="cofactor">
    <cofactor evidence="2">
        <name>K(+)</name>
        <dbReference type="ChEBI" id="CHEBI:29103"/>
    </cofactor>
</comment>
<evidence type="ECO:0000313" key="17">
    <source>
        <dbReference type="EMBL" id="OGL86566.1"/>
    </source>
</evidence>
<evidence type="ECO:0000259" key="16">
    <source>
        <dbReference type="Pfam" id="PF00224"/>
    </source>
</evidence>
<keyword evidence="8" id="KW-0547">Nucleotide-binding</keyword>
<comment type="cofactor">
    <cofactor evidence="1">
        <name>Mg(2+)</name>
        <dbReference type="ChEBI" id="CHEBI:18420"/>
    </cofactor>
</comment>
<dbReference type="NCBIfam" id="NF004491">
    <property type="entry name" value="PRK05826.1"/>
    <property type="match status" value="1"/>
</dbReference>
<dbReference type="InterPro" id="IPR011037">
    <property type="entry name" value="Pyrv_Knase-like_insert_dom_sf"/>
</dbReference>
<dbReference type="Gene3D" id="3.20.20.60">
    <property type="entry name" value="Phosphoenolpyruvate-binding domains"/>
    <property type="match status" value="1"/>
</dbReference>
<dbReference type="EC" id="2.7.1.40" evidence="5 14"/>
<evidence type="ECO:0000256" key="7">
    <source>
        <dbReference type="ARBA" id="ARBA00022723"/>
    </source>
</evidence>
<dbReference type="Proteomes" id="UP000176593">
    <property type="component" value="Unassembled WGS sequence"/>
</dbReference>
<evidence type="ECO:0000256" key="1">
    <source>
        <dbReference type="ARBA" id="ARBA00001946"/>
    </source>
</evidence>
<evidence type="ECO:0000256" key="6">
    <source>
        <dbReference type="ARBA" id="ARBA00022679"/>
    </source>
</evidence>
<keyword evidence="13 17" id="KW-0670">Pyruvate</keyword>
<evidence type="ECO:0000256" key="2">
    <source>
        <dbReference type="ARBA" id="ARBA00001958"/>
    </source>
</evidence>
<comment type="similarity">
    <text evidence="4 15">Belongs to the pyruvate kinase family.</text>
</comment>
<dbReference type="InterPro" id="IPR015806">
    <property type="entry name" value="Pyrv_Knase_insert_dom_sf"/>
</dbReference>
<dbReference type="GO" id="GO:0016301">
    <property type="term" value="F:kinase activity"/>
    <property type="evidence" value="ECO:0007669"/>
    <property type="project" value="UniProtKB-KW"/>
</dbReference>
<organism evidence="17 18">
    <name type="scientific">Candidatus Uhrbacteria bacterium RIFCSPLOWO2_02_FULL_48_18</name>
    <dbReference type="NCBI Taxonomy" id="1802408"/>
    <lineage>
        <taxon>Bacteria</taxon>
        <taxon>Candidatus Uhriibacteriota</taxon>
    </lineage>
</organism>
<dbReference type="NCBIfam" id="NF004978">
    <property type="entry name" value="PRK06354.1"/>
    <property type="match status" value="1"/>
</dbReference>
<dbReference type="SUPFAM" id="SSF50800">
    <property type="entry name" value="PK beta-barrel domain-like"/>
    <property type="match status" value="1"/>
</dbReference>
<dbReference type="GO" id="GO:0030955">
    <property type="term" value="F:potassium ion binding"/>
    <property type="evidence" value="ECO:0007669"/>
    <property type="project" value="UniProtKB-UniRule"/>
</dbReference>
<dbReference type="GO" id="GO:0000287">
    <property type="term" value="F:magnesium ion binding"/>
    <property type="evidence" value="ECO:0007669"/>
    <property type="project" value="UniProtKB-UniRule"/>
</dbReference>
<dbReference type="Gene3D" id="3.40.1380.20">
    <property type="entry name" value="Pyruvate kinase, C-terminal domain"/>
    <property type="match status" value="1"/>
</dbReference>
<keyword evidence="12 15" id="KW-0324">Glycolysis</keyword>
<evidence type="ECO:0000256" key="4">
    <source>
        <dbReference type="ARBA" id="ARBA00008663"/>
    </source>
</evidence>
<evidence type="ECO:0000256" key="5">
    <source>
        <dbReference type="ARBA" id="ARBA00012142"/>
    </source>
</evidence>
<accession>A0A1F7V7K5</accession>
<dbReference type="UniPathway" id="UPA00109">
    <property type="reaction ID" value="UER00188"/>
</dbReference>
<proteinExistence type="inferred from homology"/>
<keyword evidence="9 15" id="KW-0418">Kinase</keyword>
<dbReference type="InterPro" id="IPR036918">
    <property type="entry name" value="Pyrv_Knase_C_sf"/>
</dbReference>
<evidence type="ECO:0000256" key="12">
    <source>
        <dbReference type="ARBA" id="ARBA00023152"/>
    </source>
</evidence>
<comment type="pathway">
    <text evidence="3 15">Carbohydrate degradation; glycolysis; pyruvate from D-glyceraldehyde 3-phosphate: step 5/5.</text>
</comment>
<evidence type="ECO:0000256" key="10">
    <source>
        <dbReference type="ARBA" id="ARBA00022840"/>
    </source>
</evidence>
<feature type="domain" description="Pyruvate kinase barrel" evidence="16">
    <location>
        <begin position="1"/>
        <end position="326"/>
    </location>
</feature>
<name>A0A1F7V7K5_9BACT</name>
<dbReference type="FunFam" id="3.20.20.60:FF:000025">
    <property type="entry name" value="Pyruvate kinase"/>
    <property type="match status" value="1"/>
</dbReference>
<gene>
    <name evidence="17" type="ORF">A3I41_04745</name>
</gene>
<dbReference type="EMBL" id="MGEQ01000008">
    <property type="protein sequence ID" value="OGL86566.1"/>
    <property type="molecule type" value="Genomic_DNA"/>
</dbReference>
<evidence type="ECO:0000256" key="9">
    <source>
        <dbReference type="ARBA" id="ARBA00022777"/>
    </source>
</evidence>
<comment type="catalytic activity">
    <reaction evidence="15">
        <text>pyruvate + ATP = phosphoenolpyruvate + ADP + H(+)</text>
        <dbReference type="Rhea" id="RHEA:18157"/>
        <dbReference type="ChEBI" id="CHEBI:15361"/>
        <dbReference type="ChEBI" id="CHEBI:15378"/>
        <dbReference type="ChEBI" id="CHEBI:30616"/>
        <dbReference type="ChEBI" id="CHEBI:58702"/>
        <dbReference type="ChEBI" id="CHEBI:456216"/>
        <dbReference type="EC" id="2.7.1.40"/>
    </reaction>
</comment>
<keyword evidence="11 15" id="KW-0460">Magnesium</keyword>
<dbReference type="Pfam" id="PF00224">
    <property type="entry name" value="PK"/>
    <property type="match status" value="1"/>
</dbReference>
<reference evidence="17 18" key="1">
    <citation type="journal article" date="2016" name="Nat. Commun.">
        <title>Thousands of microbial genomes shed light on interconnected biogeochemical processes in an aquifer system.</title>
        <authorList>
            <person name="Anantharaman K."/>
            <person name="Brown C.T."/>
            <person name="Hug L.A."/>
            <person name="Sharon I."/>
            <person name="Castelle C.J."/>
            <person name="Probst A.J."/>
            <person name="Thomas B.C."/>
            <person name="Singh A."/>
            <person name="Wilkins M.J."/>
            <person name="Karaoz U."/>
            <person name="Brodie E.L."/>
            <person name="Williams K.H."/>
            <person name="Hubbard S.S."/>
            <person name="Banfield J.F."/>
        </authorList>
    </citation>
    <scope>NUCLEOTIDE SEQUENCE [LARGE SCALE GENOMIC DNA]</scope>
</reference>
<dbReference type="SUPFAM" id="SSF52935">
    <property type="entry name" value="PK C-terminal domain-like"/>
    <property type="match status" value="1"/>
</dbReference>
<dbReference type="AlphaFoldDB" id="A0A1F7V7K5"/>
<protein>
    <recommendedName>
        <fullName evidence="5 14">Pyruvate kinase</fullName>
        <ecNumber evidence="5 14">2.7.1.40</ecNumber>
    </recommendedName>
</protein>
<dbReference type="GO" id="GO:0005524">
    <property type="term" value="F:ATP binding"/>
    <property type="evidence" value="ECO:0007669"/>
    <property type="project" value="UniProtKB-KW"/>
</dbReference>
<evidence type="ECO:0000256" key="13">
    <source>
        <dbReference type="ARBA" id="ARBA00023317"/>
    </source>
</evidence>
<evidence type="ECO:0000256" key="11">
    <source>
        <dbReference type="ARBA" id="ARBA00022842"/>
    </source>
</evidence>
<dbReference type="InterPro" id="IPR015813">
    <property type="entry name" value="Pyrv/PenolPyrv_kinase-like_dom"/>
</dbReference>
<comment type="caution">
    <text evidence="17">The sequence shown here is derived from an EMBL/GenBank/DDBJ whole genome shotgun (WGS) entry which is preliminary data.</text>
</comment>
<keyword evidence="10" id="KW-0067">ATP-binding</keyword>
<evidence type="ECO:0000313" key="18">
    <source>
        <dbReference type="Proteomes" id="UP000176593"/>
    </source>
</evidence>
<dbReference type="Gene3D" id="2.40.33.10">
    <property type="entry name" value="PK beta-barrel domain-like"/>
    <property type="match status" value="1"/>
</dbReference>
<evidence type="ECO:0000256" key="14">
    <source>
        <dbReference type="NCBIfam" id="TIGR01064"/>
    </source>
</evidence>
<dbReference type="GO" id="GO:0004743">
    <property type="term" value="F:pyruvate kinase activity"/>
    <property type="evidence" value="ECO:0007669"/>
    <property type="project" value="UniProtKB-UniRule"/>
</dbReference>
<dbReference type="NCBIfam" id="TIGR01064">
    <property type="entry name" value="pyruv_kin"/>
    <property type="match status" value="1"/>
</dbReference>
<dbReference type="InterPro" id="IPR001697">
    <property type="entry name" value="Pyr_Knase"/>
</dbReference>
<evidence type="ECO:0000256" key="3">
    <source>
        <dbReference type="ARBA" id="ARBA00004997"/>
    </source>
</evidence>